<evidence type="ECO:0000259" key="7">
    <source>
        <dbReference type="Pfam" id="PF13906"/>
    </source>
</evidence>
<dbReference type="Pfam" id="PF13906">
    <property type="entry name" value="AA_permease_C"/>
    <property type="match status" value="1"/>
</dbReference>
<evidence type="ECO:0000256" key="5">
    <source>
        <dbReference type="ARBA" id="ARBA00023136"/>
    </source>
</evidence>
<dbReference type="Proteomes" id="UP000822688">
    <property type="component" value="Chromosome 9"/>
</dbReference>
<comment type="caution">
    <text evidence="8">The sequence shown here is derived from an EMBL/GenBank/DDBJ whole genome shotgun (WGS) entry which is preliminary data.</text>
</comment>
<evidence type="ECO:0000313" key="8">
    <source>
        <dbReference type="EMBL" id="KAG0562603.1"/>
    </source>
</evidence>
<feature type="transmembrane region" description="Helical" evidence="6">
    <location>
        <begin position="457"/>
        <end position="476"/>
    </location>
</feature>
<feature type="transmembrane region" description="Helical" evidence="6">
    <location>
        <begin position="257"/>
        <end position="279"/>
    </location>
</feature>
<feature type="transmembrane region" description="Helical" evidence="6">
    <location>
        <begin position="488"/>
        <end position="506"/>
    </location>
</feature>
<reference evidence="8" key="1">
    <citation type="submission" date="2020-06" db="EMBL/GenBank/DDBJ databases">
        <title>WGS assembly of Ceratodon purpureus strain R40.</title>
        <authorList>
            <person name="Carey S.B."/>
            <person name="Jenkins J."/>
            <person name="Shu S."/>
            <person name="Lovell J.T."/>
            <person name="Sreedasyam A."/>
            <person name="Maumus F."/>
            <person name="Tiley G.P."/>
            <person name="Fernandez-Pozo N."/>
            <person name="Barry K."/>
            <person name="Chen C."/>
            <person name="Wang M."/>
            <person name="Lipzen A."/>
            <person name="Daum C."/>
            <person name="Saski C.A."/>
            <person name="Payton A.C."/>
            <person name="Mcbreen J.C."/>
            <person name="Conrad R.E."/>
            <person name="Kollar L.M."/>
            <person name="Olsson S."/>
            <person name="Huttunen S."/>
            <person name="Landis J.B."/>
            <person name="Wickett N.J."/>
            <person name="Johnson M.G."/>
            <person name="Rensing S.A."/>
            <person name="Grimwood J."/>
            <person name="Schmutz J."/>
            <person name="Mcdaniel S.F."/>
        </authorList>
    </citation>
    <scope>NUCLEOTIDE SEQUENCE</scope>
    <source>
        <strain evidence="8">R40</strain>
    </source>
</reference>
<evidence type="ECO:0000256" key="4">
    <source>
        <dbReference type="ARBA" id="ARBA00022989"/>
    </source>
</evidence>
<dbReference type="GO" id="GO:0015171">
    <property type="term" value="F:amino acid transmembrane transporter activity"/>
    <property type="evidence" value="ECO:0007669"/>
    <property type="project" value="TreeGrafter"/>
</dbReference>
<dbReference type="AlphaFoldDB" id="A0A8T0GUL9"/>
<comment type="similarity">
    <text evidence="2">Belongs to the amino acid-polyamine-organocation (APC) superfamily. Cationic amino acid transporter (CAT) (TC 2.A.3.3) family.</text>
</comment>
<protein>
    <recommendedName>
        <fullName evidence="7">Cationic amino acid transporter C-terminal domain-containing protein</fullName>
    </recommendedName>
</protein>
<comment type="subcellular location">
    <subcellularLocation>
        <location evidence="1">Membrane</location>
        <topology evidence="1">Multi-pass membrane protein</topology>
    </subcellularLocation>
</comment>
<evidence type="ECO:0000256" key="2">
    <source>
        <dbReference type="ARBA" id="ARBA00008572"/>
    </source>
</evidence>
<dbReference type="Gene3D" id="1.20.1740.10">
    <property type="entry name" value="Amino acid/polyamine transporter I"/>
    <property type="match status" value="1"/>
</dbReference>
<keyword evidence="4 6" id="KW-1133">Transmembrane helix</keyword>
<dbReference type="PANTHER" id="PTHR43243:SF41">
    <property type="entry name" value="CATIONIC AMINO ACID TRANSPORTER 7, CHLOROPLASTIC"/>
    <property type="match status" value="1"/>
</dbReference>
<feature type="transmembrane region" description="Helical" evidence="6">
    <location>
        <begin position="425"/>
        <end position="445"/>
    </location>
</feature>
<feature type="transmembrane region" description="Helical" evidence="6">
    <location>
        <begin position="61"/>
        <end position="84"/>
    </location>
</feature>
<dbReference type="Pfam" id="PF13520">
    <property type="entry name" value="AA_permease_2"/>
    <property type="match status" value="1"/>
</dbReference>
<feature type="transmembrane region" description="Helical" evidence="6">
    <location>
        <begin position="349"/>
        <end position="368"/>
    </location>
</feature>
<feature type="transmembrane region" description="Helical" evidence="6">
    <location>
        <begin position="518"/>
        <end position="538"/>
    </location>
</feature>
<dbReference type="InterPro" id="IPR002293">
    <property type="entry name" value="AA/rel_permease1"/>
</dbReference>
<keyword evidence="9" id="KW-1185">Reference proteome</keyword>
<evidence type="ECO:0000313" key="9">
    <source>
        <dbReference type="Proteomes" id="UP000822688"/>
    </source>
</evidence>
<evidence type="ECO:0000256" key="6">
    <source>
        <dbReference type="SAM" id="Phobius"/>
    </source>
</evidence>
<feature type="transmembrane region" description="Helical" evidence="6">
    <location>
        <begin position="300"/>
        <end position="324"/>
    </location>
</feature>
<keyword evidence="5 6" id="KW-0472">Membrane</keyword>
<feature type="transmembrane region" description="Helical" evidence="6">
    <location>
        <begin position="544"/>
        <end position="564"/>
    </location>
</feature>
<proteinExistence type="inferred from homology"/>
<gene>
    <name evidence="8" type="ORF">KC19_9G159100</name>
</gene>
<keyword evidence="3 6" id="KW-0812">Transmembrane</keyword>
<feature type="domain" description="Cationic amino acid transporter C-terminal" evidence="7">
    <location>
        <begin position="517"/>
        <end position="566"/>
    </location>
</feature>
<feature type="transmembrane region" description="Helical" evidence="6">
    <location>
        <begin position="96"/>
        <end position="116"/>
    </location>
</feature>
<dbReference type="PANTHER" id="PTHR43243">
    <property type="entry name" value="INNER MEMBRANE TRANSPORTER YGJI-RELATED"/>
    <property type="match status" value="1"/>
</dbReference>
<dbReference type="EMBL" id="CM026430">
    <property type="protein sequence ID" value="KAG0562603.1"/>
    <property type="molecule type" value="Genomic_DNA"/>
</dbReference>
<organism evidence="8 9">
    <name type="scientific">Ceratodon purpureus</name>
    <name type="common">Fire moss</name>
    <name type="synonym">Dicranum purpureum</name>
    <dbReference type="NCBI Taxonomy" id="3225"/>
    <lineage>
        <taxon>Eukaryota</taxon>
        <taxon>Viridiplantae</taxon>
        <taxon>Streptophyta</taxon>
        <taxon>Embryophyta</taxon>
        <taxon>Bryophyta</taxon>
        <taxon>Bryophytina</taxon>
        <taxon>Bryopsida</taxon>
        <taxon>Dicranidae</taxon>
        <taxon>Pseudoditrichales</taxon>
        <taxon>Ditrichaceae</taxon>
        <taxon>Ceratodon</taxon>
    </lineage>
</organism>
<dbReference type="GO" id="GO:0005886">
    <property type="term" value="C:plasma membrane"/>
    <property type="evidence" value="ECO:0007669"/>
    <property type="project" value="TreeGrafter"/>
</dbReference>
<dbReference type="InterPro" id="IPR029485">
    <property type="entry name" value="CAT_C"/>
</dbReference>
<accession>A0A8T0GUL9</accession>
<feature type="transmembrane region" description="Helical" evidence="6">
    <location>
        <begin position="128"/>
        <end position="148"/>
    </location>
</feature>
<sequence length="634" mass="68202">MGVGEGDVYHTSSSFSSASEYGRAILETPRRLCERAWAVSTPTEEMTEVKARSGAEMSRSLHWWDVIALGVGGMVGAGVFVSTGTAAHKYAGPSVVIAYLIAGVSALLSALCYTEFAVEMPVAGGAFSYLRITFGEFAAFITGANLIMEYVLSNAAVARSFTSYAASAYGVLHADAWRVHVDGLASGYDQIDPVAVLVVLLLTVCLCCSTQKSSMFNLVMTVLHIAFIFFIIIAGFVKGDTENLMQAGDAAANPSGFAPLGIRGIFNGAAVVYFSYIGFDAVSTTAEEVKNPARNMPIGVSGSVIIVTVLYTLIAVALCMLQPYDMIDTGAPFSTAFQHVVGLEWATNFIGAGASLGIMTSLLVAMLGQARYLCVLGRANIVPRWFAAVNPTTGTPINATVFLDFSVVPGACTAGIALFTDLSVLLNLISIGTLFVFYMVANALIFHRHHVPGKTDALPTAAFLTLLSVLAITFVTAWQCDKYNRHNWTLYLLGGLAVALTTLFWVKVPTAQRGKDWSVPCMPWVAAASIFLNVFLLGSVDKDSYIRFLTWTAIAVVFYLLYGVHSTHDAEALMSLDIPLKEFAFDTTSEEKYIEQKLEEGCRPIVVQVKGESPYWNQVMPPSLQSVKLAITLD</sequence>
<evidence type="ECO:0000256" key="1">
    <source>
        <dbReference type="ARBA" id="ARBA00004141"/>
    </source>
</evidence>
<name>A0A8T0GUL9_CERPU</name>
<feature type="transmembrane region" description="Helical" evidence="6">
    <location>
        <begin position="216"/>
        <end position="237"/>
    </location>
</feature>
<evidence type="ECO:0000256" key="3">
    <source>
        <dbReference type="ARBA" id="ARBA00022692"/>
    </source>
</evidence>